<organism evidence="3 4">
    <name type="scientific">Periconia macrospinosa</name>
    <dbReference type="NCBI Taxonomy" id="97972"/>
    <lineage>
        <taxon>Eukaryota</taxon>
        <taxon>Fungi</taxon>
        <taxon>Dikarya</taxon>
        <taxon>Ascomycota</taxon>
        <taxon>Pezizomycotina</taxon>
        <taxon>Dothideomycetes</taxon>
        <taxon>Pleosporomycetidae</taxon>
        <taxon>Pleosporales</taxon>
        <taxon>Massarineae</taxon>
        <taxon>Periconiaceae</taxon>
        <taxon>Periconia</taxon>
    </lineage>
</organism>
<evidence type="ECO:0000256" key="2">
    <source>
        <dbReference type="RuleBase" id="RU003954"/>
    </source>
</evidence>
<dbReference type="Gene3D" id="1.20.200.10">
    <property type="entry name" value="Fumarase/aspartase (Central domain)"/>
    <property type="match status" value="1"/>
</dbReference>
<dbReference type="Proteomes" id="UP000244855">
    <property type="component" value="Unassembled WGS sequence"/>
</dbReference>
<dbReference type="InterPro" id="IPR005922">
    <property type="entry name" value="Phe_NH3-lyase"/>
</dbReference>
<dbReference type="PROSITE" id="PS00488">
    <property type="entry name" value="PAL_HISTIDASE"/>
    <property type="match status" value="1"/>
</dbReference>
<dbReference type="EMBL" id="KZ805434">
    <property type="protein sequence ID" value="PVH97512.1"/>
    <property type="molecule type" value="Genomic_DNA"/>
</dbReference>
<sequence>MTPGCSWNLQMRQRNATRSLAMQNPVQMFLLQCNTFVTIDGNSLQLAEVVLVGKLKTEVALTDDPDVIQAIDQSVALLKNKLDHGDTVYGVNTGYGGSADVRCKPDETRKLQRALLQLLNCGVLPLDIPQNASENAHSSSLKEEWVRAAMLIRANTVARGHSCVRVSTIKALLTLLNRDIIPVIPTRGSISASGDLSPLSYVAGVLEGNPSIYCWFGTGKDRRAVPANEALAAANITPILFEPKEALGMVNGTAISAAAASMTLSSMNHLVALSQLLTAMNVEAILGTATSFAPFISQIRPHPGQTKVAATILAALSGSKLATGLPDTANTHTTPTHAHAHAHDLFQDRYSLRTVPQWLGPFIEDLSLANTQLQTELNSTTDNPIMDPSTGSIYHGGNFQAVSVTSSTEKIRAAAQAIGRMLFSQSTEMLNPATNRGLPPNLCADDPSTSFTMKGVDISMAAYLSELSFLGNPVHNHVVSAEMGNQALNSLALVSARYADSAVDILSLMCACTLYATCQALDLRVMHRVFEERLRTYLDEQIDVFLTGVLKDVVVVVPAAVLLVETAKLKIRNHVAYELEHSTTLDTDARFEKVFSGAKLVLLNEIEEAGRGLTADDTIQQLSVFTREITVAATTLYRGVRDEYVDQGGGDASRFLGRAARRLYGFVRRELGVPMHRGIVDHPTPLCVDGQEEVDGDGDGDEWRRKTVGYWVSVIHDAVRRGGLVGVVEECLREEGGKCVNGVNGVH</sequence>
<dbReference type="Gene3D" id="1.10.274.20">
    <property type="entry name" value="Phenylalanine ammonia-lyase 1, domain 3"/>
    <property type="match status" value="1"/>
</dbReference>
<protein>
    <submittedName>
        <fullName evidence="3">Phenylalanine ammonia-lyase</fullName>
    </submittedName>
</protein>
<evidence type="ECO:0000313" key="4">
    <source>
        <dbReference type="Proteomes" id="UP000244855"/>
    </source>
</evidence>
<keyword evidence="4" id="KW-1185">Reference proteome</keyword>
<evidence type="ECO:0000313" key="3">
    <source>
        <dbReference type="EMBL" id="PVH97512.1"/>
    </source>
</evidence>
<dbReference type="GO" id="GO:0016841">
    <property type="term" value="F:ammonia-lyase activity"/>
    <property type="evidence" value="ECO:0007669"/>
    <property type="project" value="InterPro"/>
</dbReference>
<dbReference type="InterPro" id="IPR024083">
    <property type="entry name" value="Fumarase/histidase_N"/>
</dbReference>
<dbReference type="InterPro" id="IPR008948">
    <property type="entry name" value="L-Aspartase-like"/>
</dbReference>
<dbReference type="OrthoDB" id="10051290at2759"/>
<dbReference type="CDD" id="cd00332">
    <property type="entry name" value="PAL-HAL"/>
    <property type="match status" value="1"/>
</dbReference>
<reference evidence="3 4" key="1">
    <citation type="journal article" date="2018" name="Sci. Rep.">
        <title>Comparative genomics provides insights into the lifestyle and reveals functional heterogeneity of dark septate endophytic fungi.</title>
        <authorList>
            <person name="Knapp D.G."/>
            <person name="Nemeth J.B."/>
            <person name="Barry K."/>
            <person name="Hainaut M."/>
            <person name="Henrissat B."/>
            <person name="Johnson J."/>
            <person name="Kuo A."/>
            <person name="Lim J.H.P."/>
            <person name="Lipzen A."/>
            <person name="Nolan M."/>
            <person name="Ohm R.A."/>
            <person name="Tamas L."/>
            <person name="Grigoriev I.V."/>
            <person name="Spatafora J.W."/>
            <person name="Nagy L.G."/>
            <person name="Kovacs G.M."/>
        </authorList>
    </citation>
    <scope>NUCLEOTIDE SEQUENCE [LARGE SCALE GENOMIC DNA]</scope>
    <source>
        <strain evidence="3 4">DSE2036</strain>
    </source>
</reference>
<proteinExistence type="inferred from homology"/>
<dbReference type="STRING" id="97972.A0A2V1DHA1"/>
<dbReference type="AlphaFoldDB" id="A0A2V1DHA1"/>
<gene>
    <name evidence="3" type="ORF">DM02DRAFT_719818</name>
</gene>
<dbReference type="InterPro" id="IPR001106">
    <property type="entry name" value="Aromatic_Lyase"/>
</dbReference>
<dbReference type="NCBIfam" id="TIGR01226">
    <property type="entry name" value="phe_am_lyase"/>
    <property type="match status" value="1"/>
</dbReference>
<dbReference type="GO" id="GO:0006559">
    <property type="term" value="P:L-phenylalanine catabolic process"/>
    <property type="evidence" value="ECO:0007669"/>
    <property type="project" value="InterPro"/>
</dbReference>
<evidence type="ECO:0000256" key="1">
    <source>
        <dbReference type="ARBA" id="ARBA00007238"/>
    </source>
</evidence>
<name>A0A2V1DHA1_9PLEO</name>
<dbReference type="InterPro" id="IPR023144">
    <property type="entry name" value="Phe_NH3-lyase_shielding_dom_sf"/>
</dbReference>
<dbReference type="SUPFAM" id="SSF48557">
    <property type="entry name" value="L-aspartase-like"/>
    <property type="match status" value="1"/>
</dbReference>
<dbReference type="Pfam" id="PF00221">
    <property type="entry name" value="Lyase_aromatic"/>
    <property type="match status" value="1"/>
</dbReference>
<dbReference type="PANTHER" id="PTHR10362">
    <property type="entry name" value="HISTIDINE AMMONIA-LYASE"/>
    <property type="match status" value="1"/>
</dbReference>
<dbReference type="GO" id="GO:0005737">
    <property type="term" value="C:cytoplasm"/>
    <property type="evidence" value="ECO:0007669"/>
    <property type="project" value="InterPro"/>
</dbReference>
<comment type="similarity">
    <text evidence="1 2">Belongs to the PAL/histidase family.</text>
</comment>
<dbReference type="Gene3D" id="1.10.275.10">
    <property type="entry name" value="Fumarase/aspartase (N-terminal domain)"/>
    <property type="match status" value="1"/>
</dbReference>
<keyword evidence="2 3" id="KW-0456">Lyase</keyword>
<accession>A0A2V1DHA1</accession>
<dbReference type="InterPro" id="IPR022313">
    <property type="entry name" value="Phe/His_NH3-lyase_AS"/>
</dbReference>